<evidence type="ECO:0000313" key="1">
    <source>
        <dbReference type="EnsemblPlants" id="OB01G14360.1"/>
    </source>
</evidence>
<proteinExistence type="predicted"/>
<accession>J3KWT0</accession>
<gene>
    <name evidence="1" type="primary">LOC102704854</name>
</gene>
<dbReference type="OMA" id="VGHSQAF"/>
<protein>
    <submittedName>
        <fullName evidence="1">Uncharacterized protein</fullName>
    </submittedName>
</protein>
<dbReference type="HOGENOM" id="CLU_057023_0_0_1"/>
<dbReference type="Proteomes" id="UP000006038">
    <property type="component" value="Chromosome 1"/>
</dbReference>
<dbReference type="PANTHER" id="PTHR35360">
    <property type="entry name" value="OS01G0324125 PROTEIN-RELATED"/>
    <property type="match status" value="1"/>
</dbReference>
<dbReference type="GeneID" id="102704854"/>
<dbReference type="RefSeq" id="XP_006645539.1">
    <property type="nucleotide sequence ID" value="XM_006645476.2"/>
</dbReference>
<keyword evidence="2" id="KW-1185">Reference proteome</keyword>
<reference evidence="1" key="1">
    <citation type="journal article" date="2013" name="Nat. Commun.">
        <title>Whole-genome sequencing of Oryza brachyantha reveals mechanisms underlying Oryza genome evolution.</title>
        <authorList>
            <person name="Chen J."/>
            <person name="Huang Q."/>
            <person name="Gao D."/>
            <person name="Wang J."/>
            <person name="Lang Y."/>
            <person name="Liu T."/>
            <person name="Li B."/>
            <person name="Bai Z."/>
            <person name="Luis Goicoechea J."/>
            <person name="Liang C."/>
            <person name="Chen C."/>
            <person name="Zhang W."/>
            <person name="Sun S."/>
            <person name="Liao Y."/>
            <person name="Zhang X."/>
            <person name="Yang L."/>
            <person name="Song C."/>
            <person name="Wang M."/>
            <person name="Shi J."/>
            <person name="Liu G."/>
            <person name="Liu J."/>
            <person name="Zhou H."/>
            <person name="Zhou W."/>
            <person name="Yu Q."/>
            <person name="An N."/>
            <person name="Chen Y."/>
            <person name="Cai Q."/>
            <person name="Wang B."/>
            <person name="Liu B."/>
            <person name="Min J."/>
            <person name="Huang Y."/>
            <person name="Wu H."/>
            <person name="Li Z."/>
            <person name="Zhang Y."/>
            <person name="Yin Y."/>
            <person name="Song W."/>
            <person name="Jiang J."/>
            <person name="Jackson S.A."/>
            <person name="Wing R.A."/>
            <person name="Wang J."/>
            <person name="Chen M."/>
        </authorList>
    </citation>
    <scope>NUCLEOTIDE SEQUENCE [LARGE SCALE GENOMIC DNA]</scope>
    <source>
        <strain evidence="1">cv. IRGC 101232</strain>
    </source>
</reference>
<dbReference type="EnsemblPlants" id="OB01G14360.1">
    <property type="protein sequence ID" value="OB01G14360.1"/>
    <property type="gene ID" value="OB01G14360"/>
</dbReference>
<sequence length="432" mass="48174">MVVGHAICCLLAADGDAARCHMTASALLDAQSGEHPVLLDGDPRATTGCSHGVAAVGHGQAFAGAMRQRREEVPPDPLRVVLREEHVGWTEVVTCANGNKIDHPSGLIKKAWRASVRNICRFVASAVRFCWDIGTHMLPLWAAAGFRRRLPTSAVPEKFSWRNVMSTFRFQIFPDTCAIVACSVCIEAQHRLEFERLHGQGTFILELPDSTRNLRRLCQQRQVWVKDKGACMDGLLSVIRTTGGVPATSTTTNTRRGLLQLPLHSHDSFSLRGSWTNLTPRRAAQLIFTGGPCIGILWVDGSYADKRHYSDDDGELDMLVYLGCDPKKKKKRSSNSSKEDARLHAVVCYGYRFTGQQQLHIRVQDNMPIHSPHNWILFEAFDMFYTVRVTPLDASRLYDPSVKVPPKISQKMGKDRALVNANLRRLHDAVSQ</sequence>
<dbReference type="OrthoDB" id="587239at2759"/>
<reference evidence="1" key="2">
    <citation type="submission" date="2013-04" db="UniProtKB">
        <authorList>
            <consortium name="EnsemblPlants"/>
        </authorList>
    </citation>
    <scope>IDENTIFICATION</scope>
</reference>
<dbReference type="PANTHER" id="PTHR35360:SF3">
    <property type="entry name" value="OS07G0492700 PROTEIN"/>
    <property type="match status" value="1"/>
</dbReference>
<name>J3KWT0_ORYBR</name>
<dbReference type="Gramene" id="OB01G14360.1">
    <property type="protein sequence ID" value="OB01G14360.1"/>
    <property type="gene ID" value="OB01G14360"/>
</dbReference>
<dbReference type="KEGG" id="obr:102704854"/>
<dbReference type="AlphaFoldDB" id="J3KWT0"/>
<evidence type="ECO:0000313" key="2">
    <source>
        <dbReference type="Proteomes" id="UP000006038"/>
    </source>
</evidence>
<organism evidence="1">
    <name type="scientific">Oryza brachyantha</name>
    <name type="common">malo sina</name>
    <dbReference type="NCBI Taxonomy" id="4533"/>
    <lineage>
        <taxon>Eukaryota</taxon>
        <taxon>Viridiplantae</taxon>
        <taxon>Streptophyta</taxon>
        <taxon>Embryophyta</taxon>
        <taxon>Tracheophyta</taxon>
        <taxon>Spermatophyta</taxon>
        <taxon>Magnoliopsida</taxon>
        <taxon>Liliopsida</taxon>
        <taxon>Poales</taxon>
        <taxon>Poaceae</taxon>
        <taxon>BOP clade</taxon>
        <taxon>Oryzoideae</taxon>
        <taxon>Oryzeae</taxon>
        <taxon>Oryzinae</taxon>
        <taxon>Oryza</taxon>
    </lineage>
</organism>